<name>A0A6N3C8S5_9BACT</name>
<dbReference type="EMBL" id="CACRUV010000018">
    <property type="protein sequence ID" value="VYU12442.1"/>
    <property type="molecule type" value="Genomic_DNA"/>
</dbReference>
<gene>
    <name evidence="1" type="ORF">PMLFYP103_01283</name>
</gene>
<organism evidence="1">
    <name type="scientific">Parabacteroides merdae</name>
    <dbReference type="NCBI Taxonomy" id="46503"/>
    <lineage>
        <taxon>Bacteria</taxon>
        <taxon>Pseudomonadati</taxon>
        <taxon>Bacteroidota</taxon>
        <taxon>Bacteroidia</taxon>
        <taxon>Bacteroidales</taxon>
        <taxon>Tannerellaceae</taxon>
        <taxon>Parabacteroides</taxon>
    </lineage>
</organism>
<dbReference type="AlphaFoldDB" id="A0A6N3C8S5"/>
<sequence>MCILDKYRFAICITVKLYICCVKKYYPQYYSKNMG</sequence>
<evidence type="ECO:0000313" key="1">
    <source>
        <dbReference type="EMBL" id="VYU12442.1"/>
    </source>
</evidence>
<proteinExistence type="predicted"/>
<reference evidence="1" key="1">
    <citation type="submission" date="2019-11" db="EMBL/GenBank/DDBJ databases">
        <authorList>
            <person name="Feng L."/>
        </authorList>
    </citation>
    <scope>NUCLEOTIDE SEQUENCE</scope>
    <source>
        <strain evidence="1">PmerdaeLFYP103</strain>
    </source>
</reference>
<accession>A0A6N3C8S5</accession>
<protein>
    <submittedName>
        <fullName evidence="1">Uncharacterized protein</fullName>
    </submittedName>
</protein>